<dbReference type="OrthoDB" id="1600564at2759"/>
<dbReference type="AlphaFoldDB" id="K5VYB6"/>
<dbReference type="InterPro" id="IPR001087">
    <property type="entry name" value="GDSL"/>
</dbReference>
<dbReference type="Proteomes" id="UP000008493">
    <property type="component" value="Unassembled WGS sequence"/>
</dbReference>
<protein>
    <recommendedName>
        <fullName evidence="5">Carbohydrate esterase family 16 protein</fullName>
    </recommendedName>
</protein>
<name>K5VYB6_AGABU</name>
<dbReference type="HOGENOM" id="CLU_015101_4_0_1"/>
<dbReference type="STRING" id="597362.K5VYB6"/>
<dbReference type="SUPFAM" id="SSF52266">
    <property type="entry name" value="SGNH hydrolase"/>
    <property type="match status" value="1"/>
</dbReference>
<dbReference type="RefSeq" id="XP_007330127.1">
    <property type="nucleotide sequence ID" value="XM_007330065.1"/>
</dbReference>
<dbReference type="Pfam" id="PF00657">
    <property type="entry name" value="Lipase_GDSL"/>
    <property type="match status" value="1"/>
</dbReference>
<evidence type="ECO:0000313" key="3">
    <source>
        <dbReference type="EMBL" id="EKM79484.1"/>
    </source>
</evidence>
<reference evidence="4" key="1">
    <citation type="journal article" date="2012" name="Proc. Natl. Acad. Sci. U.S.A.">
        <title>Genome sequence of the button mushroom Agaricus bisporus reveals mechanisms governing adaptation to a humic-rich ecological niche.</title>
        <authorList>
            <person name="Morin E."/>
            <person name="Kohler A."/>
            <person name="Baker A.R."/>
            <person name="Foulongne-Oriol M."/>
            <person name="Lombard V."/>
            <person name="Nagy L.G."/>
            <person name="Ohm R.A."/>
            <person name="Patyshakuliyeva A."/>
            <person name="Brun A."/>
            <person name="Aerts A.L."/>
            <person name="Bailey A.M."/>
            <person name="Billette C."/>
            <person name="Coutinho P.M."/>
            <person name="Deakin G."/>
            <person name="Doddapaneni H."/>
            <person name="Floudas D."/>
            <person name="Grimwood J."/>
            <person name="Hilden K."/>
            <person name="Kuees U."/>
            <person name="LaButti K.M."/>
            <person name="Lapidus A."/>
            <person name="Lindquist E.A."/>
            <person name="Lucas S.M."/>
            <person name="Murat C."/>
            <person name="Riley R.W."/>
            <person name="Salamov A.A."/>
            <person name="Schmutz J."/>
            <person name="Subramanian V."/>
            <person name="Woesten H.A.B."/>
            <person name="Xu J."/>
            <person name="Eastwood D.C."/>
            <person name="Foster G.D."/>
            <person name="Sonnenberg A.S."/>
            <person name="Cullen D."/>
            <person name="de Vries R.P."/>
            <person name="Lundell T."/>
            <person name="Hibbett D.S."/>
            <person name="Henrissat B."/>
            <person name="Burton K.S."/>
            <person name="Kerrigan R.W."/>
            <person name="Challen M.P."/>
            <person name="Grigoriev I.V."/>
            <person name="Martin F."/>
        </authorList>
    </citation>
    <scope>NUCLEOTIDE SEQUENCE [LARGE SCALE GENOMIC DNA]</scope>
    <source>
        <strain evidence="4">JB137-S8 / ATCC MYA-4627 / FGSC 10392</strain>
    </source>
</reference>
<proteinExistence type="predicted"/>
<dbReference type="EMBL" id="JH971390">
    <property type="protein sequence ID" value="EKM79484.1"/>
    <property type="molecule type" value="Genomic_DNA"/>
</dbReference>
<evidence type="ECO:0008006" key="5">
    <source>
        <dbReference type="Google" id="ProtNLM"/>
    </source>
</evidence>
<dbReference type="InterPro" id="IPR036514">
    <property type="entry name" value="SGNH_hydro_sf"/>
</dbReference>
<keyword evidence="2" id="KW-0732">Signal</keyword>
<dbReference type="PANTHER" id="PTHR45648">
    <property type="entry name" value="GDSL LIPASE/ACYLHYDROLASE FAMILY PROTEIN (AFU_ORTHOLOGUE AFUA_4G14700)"/>
    <property type="match status" value="1"/>
</dbReference>
<dbReference type="Gene3D" id="3.40.50.1110">
    <property type="entry name" value="SGNH hydrolase"/>
    <property type="match status" value="1"/>
</dbReference>
<keyword evidence="4" id="KW-1185">Reference proteome</keyword>
<accession>K5VYB6</accession>
<dbReference type="GeneID" id="18826851"/>
<gene>
    <name evidence="3" type="ORF">AGABI1DRAFT_128636</name>
</gene>
<keyword evidence="1" id="KW-0378">Hydrolase</keyword>
<dbReference type="InParanoid" id="K5VYB6"/>
<dbReference type="PANTHER" id="PTHR45648:SF85">
    <property type="entry name" value="A, PUTATIVE (AFU_ORTHOLOGUE AFUA_2G10760)-RELATED"/>
    <property type="match status" value="1"/>
</dbReference>
<feature type="chain" id="PRO_5003888808" description="Carbohydrate esterase family 16 protein" evidence="2">
    <location>
        <begin position="19"/>
        <end position="319"/>
    </location>
</feature>
<evidence type="ECO:0000256" key="2">
    <source>
        <dbReference type="SAM" id="SignalP"/>
    </source>
</evidence>
<feature type="signal peptide" evidence="2">
    <location>
        <begin position="1"/>
        <end position="18"/>
    </location>
</feature>
<dbReference type="KEGG" id="abp:AGABI1DRAFT128636"/>
<dbReference type="CDD" id="cd01846">
    <property type="entry name" value="fatty_acyltransferase_like"/>
    <property type="match status" value="1"/>
</dbReference>
<dbReference type="eggNOG" id="ENOG502S09J">
    <property type="taxonomic scope" value="Eukaryota"/>
</dbReference>
<organism evidence="3 4">
    <name type="scientific">Agaricus bisporus var. burnettii (strain JB137-S8 / ATCC MYA-4627 / FGSC 10392)</name>
    <name type="common">White button mushroom</name>
    <dbReference type="NCBI Taxonomy" id="597362"/>
    <lineage>
        <taxon>Eukaryota</taxon>
        <taxon>Fungi</taxon>
        <taxon>Dikarya</taxon>
        <taxon>Basidiomycota</taxon>
        <taxon>Agaricomycotina</taxon>
        <taxon>Agaricomycetes</taxon>
        <taxon>Agaricomycetidae</taxon>
        <taxon>Agaricales</taxon>
        <taxon>Agaricineae</taxon>
        <taxon>Agaricaceae</taxon>
        <taxon>Agaricus</taxon>
    </lineage>
</organism>
<dbReference type="InterPro" id="IPR051058">
    <property type="entry name" value="GDSL_Est/Lipase"/>
</dbReference>
<sequence>MLLQSLSALLLLAAFAASLPTQNSFRWSDIEYVYVFGDSYSYVSGTFGLPGFSFIGDATQVAFTPQSLLSSEILPDKTSSGGANWAEYLTGCYEGLPSACPRQLWDFAHGGAVISAKMLPRRRNTTVEVDEQVQQWADYAADILPRTEGKTLAVWWAGINDCTTICKNETITDVDAYIDADLEIYFNVLENAARNKLRTHLIMNVPPIDLSAYLETAPAPCDVKRLRRTISSFNDKLAVRAAKYAKDHPEQLVMTFDAAAVFRNILGQPYKYGFTNSSYFTGQCEDQGSWVWHNDEHPTPRVHRILAMGLEKHLRGHCL</sequence>
<dbReference type="OMA" id="NDCTTIC"/>
<dbReference type="GO" id="GO:0016788">
    <property type="term" value="F:hydrolase activity, acting on ester bonds"/>
    <property type="evidence" value="ECO:0007669"/>
    <property type="project" value="InterPro"/>
</dbReference>
<evidence type="ECO:0000313" key="4">
    <source>
        <dbReference type="Proteomes" id="UP000008493"/>
    </source>
</evidence>
<evidence type="ECO:0000256" key="1">
    <source>
        <dbReference type="ARBA" id="ARBA00022801"/>
    </source>
</evidence>